<gene>
    <name evidence="2" type="ORF">OTU49_005532</name>
</gene>
<name>A0AAW0WSE3_CHEQU</name>
<keyword evidence="1" id="KW-0812">Transmembrane</keyword>
<dbReference type="EMBL" id="JARKIK010000048">
    <property type="protein sequence ID" value="KAK8735161.1"/>
    <property type="molecule type" value="Genomic_DNA"/>
</dbReference>
<dbReference type="Proteomes" id="UP001445076">
    <property type="component" value="Unassembled WGS sequence"/>
</dbReference>
<organism evidence="2 3">
    <name type="scientific">Cherax quadricarinatus</name>
    <name type="common">Australian red claw crayfish</name>
    <dbReference type="NCBI Taxonomy" id="27406"/>
    <lineage>
        <taxon>Eukaryota</taxon>
        <taxon>Metazoa</taxon>
        <taxon>Ecdysozoa</taxon>
        <taxon>Arthropoda</taxon>
        <taxon>Crustacea</taxon>
        <taxon>Multicrustacea</taxon>
        <taxon>Malacostraca</taxon>
        <taxon>Eumalacostraca</taxon>
        <taxon>Eucarida</taxon>
        <taxon>Decapoda</taxon>
        <taxon>Pleocyemata</taxon>
        <taxon>Astacidea</taxon>
        <taxon>Parastacoidea</taxon>
        <taxon>Parastacidae</taxon>
        <taxon>Cherax</taxon>
    </lineage>
</organism>
<evidence type="ECO:0000313" key="3">
    <source>
        <dbReference type="Proteomes" id="UP001445076"/>
    </source>
</evidence>
<protein>
    <submittedName>
        <fullName evidence="2">Uncharacterized protein</fullName>
    </submittedName>
</protein>
<dbReference type="AlphaFoldDB" id="A0AAW0WSE3"/>
<reference evidence="2 3" key="1">
    <citation type="journal article" date="2024" name="BMC Genomics">
        <title>Genome assembly of redclaw crayfish (Cherax quadricarinatus) provides insights into its immune adaptation and hypoxia tolerance.</title>
        <authorList>
            <person name="Liu Z."/>
            <person name="Zheng J."/>
            <person name="Li H."/>
            <person name="Fang K."/>
            <person name="Wang S."/>
            <person name="He J."/>
            <person name="Zhou D."/>
            <person name="Weng S."/>
            <person name="Chi M."/>
            <person name="Gu Z."/>
            <person name="He J."/>
            <person name="Li F."/>
            <person name="Wang M."/>
        </authorList>
    </citation>
    <scope>NUCLEOTIDE SEQUENCE [LARGE SCALE GENOMIC DNA]</scope>
    <source>
        <strain evidence="2">ZL_2023a</strain>
    </source>
</reference>
<feature type="transmembrane region" description="Helical" evidence="1">
    <location>
        <begin position="26"/>
        <end position="46"/>
    </location>
</feature>
<comment type="caution">
    <text evidence="2">The sequence shown here is derived from an EMBL/GenBank/DDBJ whole genome shotgun (WGS) entry which is preliminary data.</text>
</comment>
<evidence type="ECO:0000313" key="2">
    <source>
        <dbReference type="EMBL" id="KAK8735161.1"/>
    </source>
</evidence>
<sequence>MGITAGSGSMGAGMAGTPISRRQMRFLVAVVSVLMFGTILTALNVYELHNLTREHRSRDRAHGEAVAEARGMSHYARPVAWVRGSNKGSGYLTHVTNVFTRLGYDLADDDSAQKSTILLILRSVTNMLLGMTTSQRGKFHH</sequence>
<proteinExistence type="predicted"/>
<evidence type="ECO:0000256" key="1">
    <source>
        <dbReference type="SAM" id="Phobius"/>
    </source>
</evidence>
<keyword evidence="1" id="KW-0472">Membrane</keyword>
<keyword evidence="1" id="KW-1133">Transmembrane helix</keyword>
<accession>A0AAW0WSE3</accession>
<keyword evidence="3" id="KW-1185">Reference proteome</keyword>